<dbReference type="Proteomes" id="UP000030690">
    <property type="component" value="Unassembled WGS sequence"/>
</dbReference>
<reference evidence="1 2" key="1">
    <citation type="submission" date="2013-02" db="EMBL/GenBank/DDBJ databases">
        <title>The Genome Annotation of Plasmodium falciparum Vietnam Oak-Knoll (FVO).</title>
        <authorList>
            <consortium name="The Broad Institute Genome Sequencing Platform"/>
            <consortium name="The Broad Institute Genome Sequencing Center for Infectious Disease"/>
            <person name="Neafsey D."/>
            <person name="Hoffman S."/>
            <person name="Volkman S."/>
            <person name="Rosenthal P."/>
            <person name="Walker B."/>
            <person name="Young S.K."/>
            <person name="Zeng Q."/>
            <person name="Gargeya S."/>
            <person name="Fitzgerald M."/>
            <person name="Haas B."/>
            <person name="Abouelleil A."/>
            <person name="Allen A.W."/>
            <person name="Alvarado L."/>
            <person name="Arachchi H.M."/>
            <person name="Berlin A.M."/>
            <person name="Chapman S.B."/>
            <person name="Gainer-Dewar J."/>
            <person name="Goldberg J."/>
            <person name="Griggs A."/>
            <person name="Gujja S."/>
            <person name="Hansen M."/>
            <person name="Howarth C."/>
            <person name="Imamovic A."/>
            <person name="Ireland A."/>
            <person name="Larimer J."/>
            <person name="McCowan C."/>
            <person name="Murphy C."/>
            <person name="Pearson M."/>
            <person name="Poon T.W."/>
            <person name="Priest M."/>
            <person name="Roberts A."/>
            <person name="Saif S."/>
            <person name="Shea T."/>
            <person name="Sisk P."/>
            <person name="Sykes S."/>
            <person name="Wortman J."/>
            <person name="Nusbaum C."/>
            <person name="Birren B."/>
        </authorList>
    </citation>
    <scope>NUCLEOTIDE SEQUENCE [LARGE SCALE GENOMIC DNA]</scope>
    <source>
        <strain evidence="2">Vietnam Oak-Knoll (FVO)</strain>
    </source>
</reference>
<dbReference type="OrthoDB" id="371350at2759"/>
<dbReference type="AlphaFoldDB" id="A0A024V827"/>
<accession>A0A024V827</accession>
<proteinExistence type="predicted"/>
<gene>
    <name evidence="1" type="ORF">PFFVO_02881</name>
</gene>
<reference evidence="1 2" key="2">
    <citation type="submission" date="2013-02" db="EMBL/GenBank/DDBJ databases">
        <title>The Genome Sequence of Plasmodium falciparum Vietnam Oak-Knoll (FVO).</title>
        <authorList>
            <consortium name="The Broad Institute Genome Sequencing Platform"/>
            <consortium name="The Broad Institute Genome Sequencing Center for Infectious Disease"/>
            <person name="Neafsey D."/>
            <person name="Cheeseman I."/>
            <person name="Volkman S."/>
            <person name="Adams J."/>
            <person name="Walker B."/>
            <person name="Young S.K."/>
            <person name="Zeng Q."/>
            <person name="Gargeya S."/>
            <person name="Fitzgerald M."/>
            <person name="Haas B."/>
            <person name="Abouelleil A."/>
            <person name="Alvarado L."/>
            <person name="Arachchi H.M."/>
            <person name="Berlin A.M."/>
            <person name="Chapman S.B."/>
            <person name="Dewar J."/>
            <person name="Goldberg J."/>
            <person name="Griggs A."/>
            <person name="Gujja S."/>
            <person name="Hansen M."/>
            <person name="Howarth C."/>
            <person name="Imamovic A."/>
            <person name="Larimer J."/>
            <person name="McCowan C."/>
            <person name="Murphy C."/>
            <person name="Neiman D."/>
            <person name="Pearson M."/>
            <person name="Priest M."/>
            <person name="Roberts A."/>
            <person name="Saif S."/>
            <person name="Shea T."/>
            <person name="Sisk P."/>
            <person name="Sykes S."/>
            <person name="Wortman J."/>
            <person name="Nusbaum C."/>
            <person name="Birren B."/>
        </authorList>
    </citation>
    <scope>NUCLEOTIDE SEQUENCE [LARGE SCALE GENOMIC DNA]</scope>
    <source>
        <strain evidence="2">Vietnam Oak-Knoll (FVO)</strain>
    </source>
</reference>
<evidence type="ECO:0000313" key="2">
    <source>
        <dbReference type="Proteomes" id="UP000030690"/>
    </source>
</evidence>
<dbReference type="EMBL" id="KI925079">
    <property type="protein sequence ID" value="ETW18365.1"/>
    <property type="molecule type" value="Genomic_DNA"/>
</dbReference>
<sequence>MKYLLNLFKKTFSNNIKKMMPLNNQNKCYKHIFLNTNKIKNRKNTQNENYHMDIKTIKCINKSGQKNIYIQNKNNLVSTITQNVINKSGENTKYIHNETKSVNVKASDCLNDSGENNKKKNTKGENIPDVCIKQNDSLKLISLGNKKNIEYDTKIEISMNNIKCEEIRRFYLNNNNSFVNSDGLKCNILSAIHCDEKNVLFYSLVFSFTNINNNYIELIKIHIKNEKTHETVVKNVEFIIVNNKCTEENERTFSNIKVAMKIQENNEISRYAKKNTFIQDISLDNIFYIIEYRKWDSYIDCIAGANSNALNNSHYKRDQ</sequence>
<name>A0A024V827_PLAFA</name>
<organism evidence="1 2">
    <name type="scientific">Plasmodium falciparum Vietnam Oak-Knoll</name>
    <name type="common">FVO</name>
    <dbReference type="NCBI Taxonomy" id="1036723"/>
    <lineage>
        <taxon>Eukaryota</taxon>
        <taxon>Sar</taxon>
        <taxon>Alveolata</taxon>
        <taxon>Apicomplexa</taxon>
        <taxon>Aconoidasida</taxon>
        <taxon>Haemosporida</taxon>
        <taxon>Plasmodiidae</taxon>
        <taxon>Plasmodium</taxon>
        <taxon>Plasmodium (Laverania)</taxon>
    </lineage>
</organism>
<protein>
    <submittedName>
        <fullName evidence="1">Uncharacterized protein</fullName>
    </submittedName>
</protein>
<evidence type="ECO:0000313" key="1">
    <source>
        <dbReference type="EMBL" id="ETW18365.1"/>
    </source>
</evidence>